<feature type="compositionally biased region" description="Low complexity" evidence="2">
    <location>
        <begin position="302"/>
        <end position="316"/>
    </location>
</feature>
<sequence>MSLNGLDDPAVIEAYQTALAEAGGWLLLKYLARDEVALLGRGTGGVSEVRSTIEGYHDKSPLYGFLQYRRRKVVLKFVPEGISRLLQARTTVQFNSVLDRFSPQDTIFSFSAASELTESTLSSACLLHAASGSMTSSSSSLRRRKLMEIAEDSEEGGTSQDESTASPSQTADKRTSQLSEATAVPSRPPSPVDADADDTPIPDSRTSFSRDDADSRTDASSIHSTARRLFFDQLSQQPYESRRSSQSMRPSLQDLDSASLYRPKVKLGPRPSIDTNGRPRTAGSLFRGQEPRPVATLPAGLRSSSRKSGASSSRPRSQPDSIATPLAMSNIPPVPALLIPPSTLGIPRPPLSPGAKSMTAVPSSGMTPEKQRLMKALELRKKQMEKRTRELQLREEKLQEATKQAVTDISANKENINEAESEPRAEGHEMEAKLYKEPLCESRQVTQPSDSCQTIHDEVKPSSPVSSKPDSAVEVAVVNPEYIQTPDTSTPILATTILPSLPDGGNLGGIPLECSSEPSVAQKVAEPIGLGISEDARLESVCQVSPTDSVTKTTLPDSTGAVEETQAPKEMPEALPLPKTPHDRSRPGSFSEECSVPQIPRATDELASKWRNKRRALLEPIQVSGNEYSDEDNLLSDDSFIEELKTAKVQEAKPVSLGKSPLSPTGQPQTPLEAWRSSRSVSNPSGGGELQALPIGRSISASYFENQQAKPVPVLVAKKINVSSGISKRIKALEKFSNSRENTASSSPNLPPGVVPTPSTSPFERFRKRASVSLVNGSSPTPKLTASVSPSPSPELPSKAPPPARHDSVSNSNHFRGKRNSVSVTARIVRDLNAPPSDPNTDFTEPTMLNLQRSPLIVECDQPETPSPTSTLAINKPEDRRRSMSSSAGSKRDSIITMMRREESGSSISSRSKLEDRRSRSASDAASSPEEKRESRKSRIFRRMSSITSSPRRSILNAFSPTVREEEAPSVAVVSPTKSEELLPEPPQAVDIGEVNVQFPDTLLWKRRFLRVDELGYLILTPGNVDSSTRNMVKRYHLSEFKTPCLPDEDRQELPNSILLDFCDGSTLQCACESRQGQAAVLQTLVDAHAAYQ</sequence>
<feature type="region of interest" description="Disordered" evidence="2">
    <location>
        <begin position="150"/>
        <end position="329"/>
    </location>
</feature>
<keyword evidence="1" id="KW-0175">Coiled coil</keyword>
<dbReference type="OrthoDB" id="74412at2759"/>
<feature type="compositionally biased region" description="Polar residues" evidence="2">
    <location>
        <begin position="156"/>
        <end position="180"/>
    </location>
</feature>
<name>A0A232LN11_9EURO</name>
<evidence type="ECO:0000313" key="4">
    <source>
        <dbReference type="Proteomes" id="UP000243515"/>
    </source>
</evidence>
<feature type="compositionally biased region" description="Pro residues" evidence="2">
    <location>
        <begin position="791"/>
        <end position="803"/>
    </location>
</feature>
<proteinExistence type="predicted"/>
<dbReference type="Proteomes" id="UP000243515">
    <property type="component" value="Unassembled WGS sequence"/>
</dbReference>
<feature type="compositionally biased region" description="Polar residues" evidence="2">
    <location>
        <begin position="739"/>
        <end position="748"/>
    </location>
</feature>
<evidence type="ECO:0000313" key="3">
    <source>
        <dbReference type="EMBL" id="OXV05536.1"/>
    </source>
</evidence>
<comment type="caution">
    <text evidence="3">The sequence shown here is derived from an EMBL/GenBank/DDBJ whole genome shotgun (WGS) entry which is preliminary data.</text>
</comment>
<feature type="region of interest" description="Disordered" evidence="2">
    <location>
        <begin position="859"/>
        <end position="944"/>
    </location>
</feature>
<keyword evidence="4" id="KW-1185">Reference proteome</keyword>
<gene>
    <name evidence="3" type="ORF">Egran_06697</name>
</gene>
<reference evidence="3 4" key="1">
    <citation type="journal article" date="2015" name="Environ. Microbiol.">
        <title>Metagenome sequence of Elaphomyces granulatus from sporocarp tissue reveals Ascomycota ectomycorrhizal fingerprints of genome expansion and a Proteobacteria-rich microbiome.</title>
        <authorList>
            <person name="Quandt C.A."/>
            <person name="Kohler A."/>
            <person name="Hesse C.N."/>
            <person name="Sharpton T.J."/>
            <person name="Martin F."/>
            <person name="Spatafora J.W."/>
        </authorList>
    </citation>
    <scope>NUCLEOTIDE SEQUENCE [LARGE SCALE GENOMIC DNA]</scope>
    <source>
        <strain evidence="3 4">OSC145934</strain>
    </source>
</reference>
<dbReference type="AlphaFoldDB" id="A0A232LN11"/>
<dbReference type="Gene3D" id="3.40.20.10">
    <property type="entry name" value="Severin"/>
    <property type="match status" value="1"/>
</dbReference>
<feature type="region of interest" description="Disordered" evidence="2">
    <location>
        <begin position="736"/>
        <end position="846"/>
    </location>
</feature>
<feature type="coiled-coil region" evidence="1">
    <location>
        <begin position="374"/>
        <end position="404"/>
    </location>
</feature>
<feature type="compositionally biased region" description="Polar residues" evidence="2">
    <location>
        <begin position="233"/>
        <end position="256"/>
    </location>
</feature>
<feature type="compositionally biased region" description="Basic and acidic residues" evidence="2">
    <location>
        <begin position="890"/>
        <end position="904"/>
    </location>
</feature>
<feature type="compositionally biased region" description="Polar residues" evidence="2">
    <location>
        <begin position="543"/>
        <end position="557"/>
    </location>
</feature>
<protein>
    <recommendedName>
        <fullName evidence="5">ADF-H domain-containing protein</fullName>
    </recommendedName>
</protein>
<feature type="compositionally biased region" description="Polar residues" evidence="2">
    <location>
        <begin position="773"/>
        <end position="784"/>
    </location>
</feature>
<evidence type="ECO:0000256" key="2">
    <source>
        <dbReference type="SAM" id="MobiDB-lite"/>
    </source>
</evidence>
<feature type="region of interest" description="Disordered" evidence="2">
    <location>
        <begin position="443"/>
        <end position="470"/>
    </location>
</feature>
<feature type="region of interest" description="Disordered" evidence="2">
    <location>
        <begin position="648"/>
        <end position="692"/>
    </location>
</feature>
<organism evidence="3 4">
    <name type="scientific">Elaphomyces granulatus</name>
    <dbReference type="NCBI Taxonomy" id="519963"/>
    <lineage>
        <taxon>Eukaryota</taxon>
        <taxon>Fungi</taxon>
        <taxon>Dikarya</taxon>
        <taxon>Ascomycota</taxon>
        <taxon>Pezizomycotina</taxon>
        <taxon>Eurotiomycetes</taxon>
        <taxon>Eurotiomycetidae</taxon>
        <taxon>Eurotiales</taxon>
        <taxon>Elaphomycetaceae</taxon>
        <taxon>Elaphomyces</taxon>
    </lineage>
</organism>
<feature type="compositionally biased region" description="Polar residues" evidence="2">
    <location>
        <begin position="809"/>
        <end position="824"/>
    </location>
</feature>
<feature type="compositionally biased region" description="Polar residues" evidence="2">
    <location>
        <begin position="443"/>
        <end position="454"/>
    </location>
</feature>
<feature type="compositionally biased region" description="Basic and acidic residues" evidence="2">
    <location>
        <begin position="912"/>
        <end position="921"/>
    </location>
</feature>
<feature type="compositionally biased region" description="Basic and acidic residues" evidence="2">
    <location>
        <begin position="208"/>
        <end position="217"/>
    </location>
</feature>
<accession>A0A232LN11</accession>
<feature type="region of interest" description="Disordered" evidence="2">
    <location>
        <begin position="543"/>
        <end position="600"/>
    </location>
</feature>
<evidence type="ECO:0000256" key="1">
    <source>
        <dbReference type="SAM" id="Coils"/>
    </source>
</evidence>
<evidence type="ECO:0008006" key="5">
    <source>
        <dbReference type="Google" id="ProtNLM"/>
    </source>
</evidence>
<dbReference type="InterPro" id="IPR029006">
    <property type="entry name" value="ADF-H/Gelsolin-like_dom_sf"/>
</dbReference>
<dbReference type="SUPFAM" id="SSF55753">
    <property type="entry name" value="Actin depolymerizing proteins"/>
    <property type="match status" value="1"/>
</dbReference>
<feature type="region of interest" description="Disordered" evidence="2">
    <location>
        <begin position="345"/>
        <end position="369"/>
    </location>
</feature>
<dbReference type="EMBL" id="NPHW01006810">
    <property type="protein sequence ID" value="OXV05536.1"/>
    <property type="molecule type" value="Genomic_DNA"/>
</dbReference>